<evidence type="ECO:0000256" key="5">
    <source>
        <dbReference type="PROSITE-ProRule" id="PRU10038"/>
    </source>
</evidence>
<dbReference type="CTD" id="13"/>
<evidence type="ECO:0000256" key="2">
    <source>
        <dbReference type="ARBA" id="ARBA00022801"/>
    </source>
</evidence>
<dbReference type="KEGG" id="gsh:117366796"/>
<reference evidence="9" key="1">
    <citation type="submission" date="2025-08" db="UniProtKB">
        <authorList>
            <consortium name="RefSeq"/>
        </authorList>
    </citation>
    <scope>IDENTIFICATION</scope>
</reference>
<proteinExistence type="inferred from homology"/>
<dbReference type="InParanoid" id="A0A6P8SCR9"/>
<evidence type="ECO:0000256" key="6">
    <source>
        <dbReference type="SAM" id="Phobius"/>
    </source>
</evidence>
<dbReference type="PANTHER" id="PTHR48081:SF28">
    <property type="entry name" value="ALPHA_BETA HYDROLASE FOLD-3 DOMAIN-CONTAINING PROTEIN"/>
    <property type="match status" value="1"/>
</dbReference>
<evidence type="ECO:0000313" key="8">
    <source>
        <dbReference type="Proteomes" id="UP000515159"/>
    </source>
</evidence>
<sequence>MAPKLFCFLIVSVLVAYYVYWPLPENVEEGWKVMIADSILRSLGHVGGLSELLGLSHYMDVMMLLTDFKHTEPTSDENITVTDTTFNKVPVRLYVPKKESNKLRRAVIYIHGGGWCIGSSAMKAYDDLSRWTVERLNAIVISADYRLAPKYHFPIQFEDSYAVVKYFLKKEVLSEYGVDPNRICIAGDSAGGNLAAAITQQLQDDAEVDVKPKMQALIYPALQALNLDTPSYRDNAHMPILTKSLMAKFWSEYFTTDKDLFNAMHSNSLQPSEASHLFSFINWPALLPKEMQKAHTYNHSPQSRMLEFAKKYPGILDPRAAPLLVEDAKLARLPQTYIMTCMYDVLRDDGIIYAQRLRKAGVEVTHDHYDTFHGVLLFLSFPTDLSIAKTMADRYLNWLNEKL</sequence>
<evidence type="ECO:0000259" key="7">
    <source>
        <dbReference type="Pfam" id="PF07859"/>
    </source>
</evidence>
<dbReference type="InterPro" id="IPR013094">
    <property type="entry name" value="AB_hydrolase_3"/>
</dbReference>
<dbReference type="SUPFAM" id="SSF53474">
    <property type="entry name" value="alpha/beta-Hydrolases"/>
    <property type="match status" value="1"/>
</dbReference>
<evidence type="ECO:0000313" key="9">
    <source>
        <dbReference type="RefSeq" id="XP_033814578.1"/>
    </source>
</evidence>
<dbReference type="PANTHER" id="PTHR48081">
    <property type="entry name" value="AB HYDROLASE SUPERFAMILY PROTEIN C4A8.06C"/>
    <property type="match status" value="1"/>
</dbReference>
<dbReference type="InterPro" id="IPR033140">
    <property type="entry name" value="Lipase_GDXG_put_SER_AS"/>
</dbReference>
<dbReference type="Proteomes" id="UP000515159">
    <property type="component" value="Chromosome 9"/>
</dbReference>
<keyword evidence="8" id="KW-1185">Reference proteome</keyword>
<evidence type="ECO:0000256" key="4">
    <source>
        <dbReference type="PIRSR" id="PIRSR037251-1"/>
    </source>
</evidence>
<evidence type="ECO:0000256" key="3">
    <source>
        <dbReference type="ARBA" id="ARBA00023157"/>
    </source>
</evidence>
<dbReference type="InterPro" id="IPR017157">
    <property type="entry name" value="Arylacetamide_deacetylase"/>
</dbReference>
<feature type="transmembrane region" description="Helical" evidence="6">
    <location>
        <begin position="5"/>
        <end position="23"/>
    </location>
</feature>
<name>A0A6P8SCR9_GEOSA</name>
<dbReference type="GO" id="GO:0016020">
    <property type="term" value="C:membrane"/>
    <property type="evidence" value="ECO:0007669"/>
    <property type="project" value="InterPro"/>
</dbReference>
<evidence type="ECO:0000256" key="1">
    <source>
        <dbReference type="ARBA" id="ARBA00010515"/>
    </source>
</evidence>
<dbReference type="PIRSF" id="PIRSF037251">
    <property type="entry name" value="Arylacetamide_deacetylase"/>
    <property type="match status" value="1"/>
</dbReference>
<feature type="active site" evidence="4">
    <location>
        <position position="344"/>
    </location>
</feature>
<feature type="domain" description="Alpha/beta hydrolase fold-3" evidence="7">
    <location>
        <begin position="301"/>
        <end position="374"/>
    </location>
</feature>
<gene>
    <name evidence="9" type="primary">AADAC</name>
</gene>
<dbReference type="Gene3D" id="3.40.50.1820">
    <property type="entry name" value="alpha/beta hydrolase"/>
    <property type="match status" value="1"/>
</dbReference>
<keyword evidence="6" id="KW-0472">Membrane</keyword>
<dbReference type="PROSITE" id="PS01174">
    <property type="entry name" value="LIPASE_GDXG_SER"/>
    <property type="match status" value="1"/>
</dbReference>
<feature type="domain" description="Alpha/beta hydrolase fold-3" evidence="7">
    <location>
        <begin position="107"/>
        <end position="264"/>
    </location>
</feature>
<dbReference type="FunCoup" id="A0A6P8SCR9">
    <property type="interactions" value="27"/>
</dbReference>
<keyword evidence="3" id="KW-1015">Disulfide bond</keyword>
<dbReference type="GeneID" id="117366796"/>
<dbReference type="AlphaFoldDB" id="A0A6P8SCR9"/>
<keyword evidence="6" id="KW-0812">Transmembrane</keyword>
<comment type="similarity">
    <text evidence="1">Belongs to the 'GDXG' lipolytic enzyme family.</text>
</comment>
<accession>A0A6P8SCR9</accession>
<feature type="active site" evidence="4 5">
    <location>
        <position position="189"/>
    </location>
</feature>
<organism evidence="8 9">
    <name type="scientific">Geotrypetes seraphini</name>
    <name type="common">Gaboon caecilian</name>
    <name type="synonym">Caecilia seraphini</name>
    <dbReference type="NCBI Taxonomy" id="260995"/>
    <lineage>
        <taxon>Eukaryota</taxon>
        <taxon>Metazoa</taxon>
        <taxon>Chordata</taxon>
        <taxon>Craniata</taxon>
        <taxon>Vertebrata</taxon>
        <taxon>Euteleostomi</taxon>
        <taxon>Amphibia</taxon>
        <taxon>Gymnophiona</taxon>
        <taxon>Geotrypetes</taxon>
    </lineage>
</organism>
<dbReference type="InterPro" id="IPR050300">
    <property type="entry name" value="GDXG_lipolytic_enzyme"/>
</dbReference>
<dbReference type="GO" id="GO:0052689">
    <property type="term" value="F:carboxylic ester hydrolase activity"/>
    <property type="evidence" value="ECO:0007669"/>
    <property type="project" value="InterPro"/>
</dbReference>
<dbReference type="OrthoDB" id="408631at2759"/>
<keyword evidence="6" id="KW-1133">Transmembrane helix</keyword>
<feature type="active site" evidence="4">
    <location>
        <position position="373"/>
    </location>
</feature>
<protein>
    <submittedName>
        <fullName evidence="9">Arylacetamide deacetylase</fullName>
    </submittedName>
</protein>
<dbReference type="RefSeq" id="XP_033814578.1">
    <property type="nucleotide sequence ID" value="XM_033958687.1"/>
</dbReference>
<keyword evidence="2" id="KW-0378">Hydrolase</keyword>
<dbReference type="Pfam" id="PF07859">
    <property type="entry name" value="Abhydrolase_3"/>
    <property type="match status" value="2"/>
</dbReference>
<dbReference type="InterPro" id="IPR029058">
    <property type="entry name" value="AB_hydrolase_fold"/>
</dbReference>